<name>A0A3G9JCU9_9BACL</name>
<proteinExistence type="predicted"/>
<organism evidence="1 2">
    <name type="scientific">Paenibacillus baekrokdamisoli</name>
    <dbReference type="NCBI Taxonomy" id="1712516"/>
    <lineage>
        <taxon>Bacteria</taxon>
        <taxon>Bacillati</taxon>
        <taxon>Bacillota</taxon>
        <taxon>Bacilli</taxon>
        <taxon>Bacillales</taxon>
        <taxon>Paenibacillaceae</taxon>
        <taxon>Paenibacillus</taxon>
    </lineage>
</organism>
<dbReference type="AlphaFoldDB" id="A0A3G9JCU9"/>
<reference evidence="1 2" key="1">
    <citation type="submission" date="2018-11" db="EMBL/GenBank/DDBJ databases">
        <title>Complete genome sequence of Paenibacillus baekrokdamisoli strain KCTC 33723.</title>
        <authorList>
            <person name="Kang S.W."/>
            <person name="Lee K.C."/>
            <person name="Kim K.K."/>
            <person name="Kim J.S."/>
            <person name="Kim D.S."/>
            <person name="Ko S.H."/>
            <person name="Yang S.H."/>
            <person name="Lee J.S."/>
        </authorList>
    </citation>
    <scope>NUCLEOTIDE SEQUENCE [LARGE SCALE GENOMIC DNA]</scope>
    <source>
        <strain evidence="1 2">KCTC 33723</strain>
    </source>
</reference>
<dbReference type="KEGG" id="pbk:Back11_31130"/>
<dbReference type="PANTHER" id="PTHR36832">
    <property type="entry name" value="SLR1174 PROTEIN-RELATED"/>
    <property type="match status" value="1"/>
</dbReference>
<protein>
    <submittedName>
        <fullName evidence="1">Antibiotic ABC transporter permease</fullName>
    </submittedName>
</protein>
<dbReference type="Pfam" id="PF06182">
    <property type="entry name" value="ABC2_membrane_6"/>
    <property type="match status" value="1"/>
</dbReference>
<evidence type="ECO:0000313" key="2">
    <source>
        <dbReference type="Proteomes" id="UP000275368"/>
    </source>
</evidence>
<dbReference type="EMBL" id="AP019308">
    <property type="protein sequence ID" value="BBH21768.1"/>
    <property type="molecule type" value="Genomic_DNA"/>
</dbReference>
<dbReference type="InterPro" id="IPR010390">
    <property type="entry name" value="ABC-2_transporter-like"/>
</dbReference>
<dbReference type="RefSeq" id="WP_125658777.1">
    <property type="nucleotide sequence ID" value="NZ_AP019308.1"/>
</dbReference>
<gene>
    <name evidence="1" type="ORF">Back11_31130</name>
</gene>
<sequence>MKRVIESIQAIGFATYKEWAAYRSHMAVSLLVGPVYFLVQYFIWNAVYTGKDTLNGLTLEQMLAYFGIAAVINYLTFDFADWNLQMLVRSGKFITFALRPMPHWLFAFAQKIGHRSLGFMIEFVPIFLVFMFVFGIKLLPAAPIWAVISIILSFLMNFLINYCVGLTAFWLIRAEGIRRVFLLLKDISAGVFIPLTFFPEWTQKLLFFLPFQFITYVPTRVFIGKYELAGYSLKIPTIVALQAGATALMAILMLLLYRASMKRFTGVGV</sequence>
<keyword evidence="2" id="KW-1185">Reference proteome</keyword>
<accession>A0A3G9JCU9</accession>
<evidence type="ECO:0000313" key="1">
    <source>
        <dbReference type="EMBL" id="BBH21768.1"/>
    </source>
</evidence>
<dbReference type="OrthoDB" id="8582979at2"/>
<dbReference type="Proteomes" id="UP000275368">
    <property type="component" value="Chromosome"/>
</dbReference>
<dbReference type="PANTHER" id="PTHR36832:SF1">
    <property type="entry name" value="SLR1174 PROTEIN"/>
    <property type="match status" value="1"/>
</dbReference>